<dbReference type="SUPFAM" id="SSF46689">
    <property type="entry name" value="Homeodomain-like"/>
    <property type="match status" value="2"/>
</dbReference>
<feature type="DNA-binding region" description="Homeobox" evidence="6">
    <location>
        <begin position="56"/>
        <end position="116"/>
    </location>
</feature>
<dbReference type="SMART" id="SM00389">
    <property type="entry name" value="HOX"/>
    <property type="match status" value="2"/>
</dbReference>
<keyword evidence="4 6" id="KW-0371">Homeobox</keyword>
<feature type="compositionally biased region" description="Polar residues" evidence="8">
    <location>
        <begin position="286"/>
        <end position="295"/>
    </location>
</feature>
<evidence type="ECO:0000256" key="2">
    <source>
        <dbReference type="ARBA" id="ARBA00022473"/>
    </source>
</evidence>
<dbReference type="GO" id="GO:0005634">
    <property type="term" value="C:nucleus"/>
    <property type="evidence" value="ECO:0007669"/>
    <property type="project" value="UniProtKB-SubCell"/>
</dbReference>
<feature type="DNA-binding region" description="Homeobox" evidence="6">
    <location>
        <begin position="299"/>
        <end position="358"/>
    </location>
</feature>
<feature type="domain" description="Homeobox" evidence="9">
    <location>
        <begin position="54"/>
        <end position="115"/>
    </location>
</feature>
<keyword evidence="11" id="KW-1185">Reference proteome</keyword>
<sequence>MNPPMNPSLAPFTPFANPFGAFPGYQSSMLGCIGEAGPIRGAHKEAPSADFRSKGGRRERTTYSKQQLAFLEHIFVSQTQYPDQLVREEIAAKLQLDEARIQVWFKNRRAKKRTHDRMVKIQKAGTPSSNSSVSTDSPPPEPTKLDTEIKKECPMVPLPHTIADKIKAFDKPSISAQWQTDALAKIKSMEQGKDLTKGDLPTPTWPSFDQNWWSSGYPGFNPSAYGSYPTPGFMPPTTSYYPSTSYPDFYSYQQAPQATAGSNYSMNGHPYSYLGHFPQIYGCPPSGSNTRNQAANRAGRRERTSYSDIQLKILESVFKTTQHPDVTHREQISAQINVSEGKILIWFKNRRAKERQAKKHGQNRSLTSSSPSTSTTEDESPPPPPEPVPLQSKRETETPVFPTQDFSNQQMSQNYSMYPTPAPYTYSYPSYPPYPYPYDWYYNPYNSNFSNFSDSKPNDDPEKP</sequence>
<evidence type="ECO:0000256" key="5">
    <source>
        <dbReference type="ARBA" id="ARBA00023242"/>
    </source>
</evidence>
<dbReference type="GO" id="GO:0000978">
    <property type="term" value="F:RNA polymerase II cis-regulatory region sequence-specific DNA binding"/>
    <property type="evidence" value="ECO:0007669"/>
    <property type="project" value="TreeGrafter"/>
</dbReference>
<proteinExistence type="predicted"/>
<feature type="domain" description="Homeobox" evidence="9">
    <location>
        <begin position="297"/>
        <end position="357"/>
    </location>
</feature>
<evidence type="ECO:0000256" key="1">
    <source>
        <dbReference type="ARBA" id="ARBA00004123"/>
    </source>
</evidence>
<dbReference type="InterPro" id="IPR001356">
    <property type="entry name" value="HD"/>
</dbReference>
<dbReference type="InterPro" id="IPR017970">
    <property type="entry name" value="Homeobox_CS"/>
</dbReference>
<evidence type="ECO:0000256" key="7">
    <source>
        <dbReference type="RuleBase" id="RU000682"/>
    </source>
</evidence>
<feature type="region of interest" description="Disordered" evidence="8">
    <location>
        <begin position="284"/>
        <end position="305"/>
    </location>
</feature>
<comment type="subcellular location">
    <subcellularLocation>
        <location evidence="1 6 7">Nucleus</location>
    </subcellularLocation>
</comment>
<reference evidence="10" key="1">
    <citation type="submission" date="2023-06" db="EMBL/GenBank/DDBJ databases">
        <title>Genomic analysis of the entomopathogenic nematode Steinernema hermaphroditum.</title>
        <authorList>
            <person name="Schwarz E.M."/>
            <person name="Heppert J.K."/>
            <person name="Baniya A."/>
            <person name="Schwartz H.T."/>
            <person name="Tan C.-H."/>
            <person name="Antoshechkin I."/>
            <person name="Sternberg P.W."/>
            <person name="Goodrich-Blair H."/>
            <person name="Dillman A.R."/>
        </authorList>
    </citation>
    <scope>NUCLEOTIDE SEQUENCE</scope>
    <source>
        <strain evidence="10">PS9179</strain>
        <tissue evidence="10">Whole animal</tissue>
    </source>
</reference>
<feature type="region of interest" description="Disordered" evidence="8">
    <location>
        <begin position="354"/>
        <end position="419"/>
    </location>
</feature>
<dbReference type="Gene3D" id="1.10.10.60">
    <property type="entry name" value="Homeodomain-like"/>
    <property type="match status" value="2"/>
</dbReference>
<evidence type="ECO:0000256" key="8">
    <source>
        <dbReference type="SAM" id="MobiDB-lite"/>
    </source>
</evidence>
<keyword evidence="2" id="KW-0217">Developmental protein</keyword>
<keyword evidence="3 6" id="KW-0238">DNA-binding</keyword>
<dbReference type="EMBL" id="JAUCMV010000004">
    <property type="protein sequence ID" value="KAK0405553.1"/>
    <property type="molecule type" value="Genomic_DNA"/>
</dbReference>
<dbReference type="Proteomes" id="UP001175271">
    <property type="component" value="Unassembled WGS sequence"/>
</dbReference>
<comment type="caution">
    <text evidence="10">The sequence shown here is derived from an EMBL/GenBank/DDBJ whole genome shotgun (WGS) entry which is preliminary data.</text>
</comment>
<dbReference type="PROSITE" id="PS50071">
    <property type="entry name" value="HOMEOBOX_2"/>
    <property type="match status" value="2"/>
</dbReference>
<dbReference type="InterPro" id="IPR009057">
    <property type="entry name" value="Homeodomain-like_sf"/>
</dbReference>
<evidence type="ECO:0000256" key="4">
    <source>
        <dbReference type="ARBA" id="ARBA00023155"/>
    </source>
</evidence>
<protein>
    <recommendedName>
        <fullName evidence="9">Homeobox domain-containing protein</fullName>
    </recommendedName>
</protein>
<dbReference type="Pfam" id="PF00046">
    <property type="entry name" value="Homeodomain"/>
    <property type="match status" value="2"/>
</dbReference>
<feature type="compositionally biased region" description="Low complexity" evidence="8">
    <location>
        <begin position="365"/>
        <end position="375"/>
    </location>
</feature>
<feature type="region of interest" description="Disordered" evidence="8">
    <location>
        <begin position="114"/>
        <end position="146"/>
    </location>
</feature>
<dbReference type="PANTHER" id="PTHR45793">
    <property type="entry name" value="HOMEOBOX PROTEIN"/>
    <property type="match status" value="1"/>
</dbReference>
<evidence type="ECO:0000259" key="9">
    <source>
        <dbReference type="PROSITE" id="PS50071"/>
    </source>
</evidence>
<gene>
    <name evidence="10" type="ORF">QR680_018054</name>
</gene>
<dbReference type="GO" id="GO:0000981">
    <property type="term" value="F:DNA-binding transcription factor activity, RNA polymerase II-specific"/>
    <property type="evidence" value="ECO:0007669"/>
    <property type="project" value="InterPro"/>
</dbReference>
<evidence type="ECO:0000313" key="11">
    <source>
        <dbReference type="Proteomes" id="UP001175271"/>
    </source>
</evidence>
<accession>A0AA39HIU8</accession>
<dbReference type="PROSITE" id="PS00027">
    <property type="entry name" value="HOMEOBOX_1"/>
    <property type="match status" value="1"/>
</dbReference>
<dbReference type="AlphaFoldDB" id="A0AA39HIU8"/>
<evidence type="ECO:0000256" key="6">
    <source>
        <dbReference type="PROSITE-ProRule" id="PRU00108"/>
    </source>
</evidence>
<feature type="compositionally biased region" description="Low complexity" evidence="8">
    <location>
        <begin position="127"/>
        <end position="136"/>
    </location>
</feature>
<dbReference type="PANTHER" id="PTHR45793:SF5">
    <property type="entry name" value="HOMEOTIC PROTEIN OCELLILESS"/>
    <property type="match status" value="1"/>
</dbReference>
<dbReference type="CDD" id="cd00086">
    <property type="entry name" value="homeodomain"/>
    <property type="match status" value="2"/>
</dbReference>
<evidence type="ECO:0000256" key="3">
    <source>
        <dbReference type="ARBA" id="ARBA00023125"/>
    </source>
</evidence>
<name>A0AA39HIU8_9BILA</name>
<keyword evidence="5 6" id="KW-0539">Nucleus</keyword>
<organism evidence="10 11">
    <name type="scientific">Steinernema hermaphroditum</name>
    <dbReference type="NCBI Taxonomy" id="289476"/>
    <lineage>
        <taxon>Eukaryota</taxon>
        <taxon>Metazoa</taxon>
        <taxon>Ecdysozoa</taxon>
        <taxon>Nematoda</taxon>
        <taxon>Chromadorea</taxon>
        <taxon>Rhabditida</taxon>
        <taxon>Tylenchina</taxon>
        <taxon>Panagrolaimomorpha</taxon>
        <taxon>Strongyloidoidea</taxon>
        <taxon>Steinernematidae</taxon>
        <taxon>Steinernema</taxon>
    </lineage>
</organism>
<feature type="compositionally biased region" description="Polar residues" evidence="8">
    <location>
        <begin position="404"/>
        <end position="414"/>
    </location>
</feature>
<evidence type="ECO:0000313" key="10">
    <source>
        <dbReference type="EMBL" id="KAK0405553.1"/>
    </source>
</evidence>